<evidence type="ECO:0000256" key="5">
    <source>
        <dbReference type="SAM" id="MobiDB-lite"/>
    </source>
</evidence>
<dbReference type="GO" id="GO:0022857">
    <property type="term" value="F:transmembrane transporter activity"/>
    <property type="evidence" value="ECO:0007669"/>
    <property type="project" value="InterPro"/>
</dbReference>
<evidence type="ECO:0000256" key="1">
    <source>
        <dbReference type="ARBA" id="ARBA00004141"/>
    </source>
</evidence>
<evidence type="ECO:0000313" key="8">
    <source>
        <dbReference type="EMBL" id="KAH8702168.1"/>
    </source>
</evidence>
<proteinExistence type="predicted"/>
<protein>
    <submittedName>
        <fullName evidence="8">Synaptic vesicle transporter</fullName>
    </submittedName>
</protein>
<feature type="transmembrane region" description="Helical" evidence="6">
    <location>
        <begin position="90"/>
        <end position="111"/>
    </location>
</feature>
<dbReference type="InterPro" id="IPR036259">
    <property type="entry name" value="MFS_trans_sf"/>
</dbReference>
<dbReference type="InterPro" id="IPR011701">
    <property type="entry name" value="MFS"/>
</dbReference>
<evidence type="ECO:0000313" key="9">
    <source>
        <dbReference type="Proteomes" id="UP001201262"/>
    </source>
</evidence>
<dbReference type="EMBL" id="JAJTJA010000003">
    <property type="protein sequence ID" value="KAH8702168.1"/>
    <property type="molecule type" value="Genomic_DNA"/>
</dbReference>
<dbReference type="CDD" id="cd17323">
    <property type="entry name" value="MFS_Tpo1_MDR_like"/>
    <property type="match status" value="1"/>
</dbReference>
<dbReference type="SUPFAM" id="SSF103473">
    <property type="entry name" value="MFS general substrate transporter"/>
    <property type="match status" value="1"/>
</dbReference>
<feature type="transmembrane region" description="Helical" evidence="6">
    <location>
        <begin position="314"/>
        <end position="342"/>
    </location>
</feature>
<dbReference type="Pfam" id="PF07690">
    <property type="entry name" value="MFS_1"/>
    <property type="match status" value="1"/>
</dbReference>
<sequence>MSQPTPVINVTEGENVHEIPPPAGIPCQQSDQDKTDQEIAASSQSNFEGDRMERDPEKSSESDYSTSNIVTWDGPDDPSNPKNWSFKRRWLATGLVSLITFMTPIASSMIAPAEFAINRDLDVHSTFDSELIFSIFLLAFVVGPLFLAPLSEVYGRVIVLQLANVWFLIFNLVCGFAQNVSQMLAFRFLAGLGACAPQTVGGGVLSDLWTSEERGKAVALYTLAPVLGPSVGPLMGAWIAERTTWRWSFWSVTMFGVAVQVLIYFTLAETFAPRILQRKAQKLRKETGNEQLRTEFESNDDTILSVMRRVLTRVFLFLGTQPIVQFLALYMALIYGVIYLILSTYPTVWTNVYHESTGIGGLNYLSLMIGLTIGAQVAGRLIDTVYNKLKQRAPNGEGRPEFRVPILFGSTILTAGGIFMYGWSAEAHTHWIVPNIGAAIFGAGANMTFTTLQTYTIDTYQLYAASAIGATAVARSATGFAFPLFANYMYDALGDGWGNSVLGFATLGIGYSGSIVLWFFGERLRGASQYAINK</sequence>
<gene>
    <name evidence="8" type="ORF">BGW36DRAFT_424453</name>
</gene>
<feature type="transmembrane region" description="Helical" evidence="6">
    <location>
        <begin position="402"/>
        <end position="423"/>
    </location>
</feature>
<feature type="transmembrane region" description="Helical" evidence="6">
    <location>
        <begin position="157"/>
        <end position="178"/>
    </location>
</feature>
<evidence type="ECO:0000256" key="6">
    <source>
        <dbReference type="SAM" id="Phobius"/>
    </source>
</evidence>
<feature type="domain" description="Major facilitator superfamily (MFS) profile" evidence="7">
    <location>
        <begin position="92"/>
        <end position="525"/>
    </location>
</feature>
<keyword evidence="9" id="KW-1185">Reference proteome</keyword>
<dbReference type="Gene3D" id="1.20.1250.20">
    <property type="entry name" value="MFS general substrate transporter like domains"/>
    <property type="match status" value="1"/>
</dbReference>
<feature type="compositionally biased region" description="Basic and acidic residues" evidence="5">
    <location>
        <begin position="48"/>
        <end position="61"/>
    </location>
</feature>
<evidence type="ECO:0000259" key="7">
    <source>
        <dbReference type="PROSITE" id="PS50850"/>
    </source>
</evidence>
<feature type="transmembrane region" description="Helical" evidence="6">
    <location>
        <begin position="218"/>
        <end position="240"/>
    </location>
</feature>
<feature type="region of interest" description="Disordered" evidence="5">
    <location>
        <begin position="1"/>
        <end position="76"/>
    </location>
</feature>
<keyword evidence="2 6" id="KW-0812">Transmembrane</keyword>
<feature type="transmembrane region" description="Helical" evidence="6">
    <location>
        <begin position="497"/>
        <end position="520"/>
    </location>
</feature>
<dbReference type="Proteomes" id="UP001201262">
    <property type="component" value="Unassembled WGS sequence"/>
</dbReference>
<feature type="transmembrane region" description="Helical" evidence="6">
    <location>
        <begin position="362"/>
        <end position="382"/>
    </location>
</feature>
<evidence type="ECO:0000256" key="2">
    <source>
        <dbReference type="ARBA" id="ARBA00022692"/>
    </source>
</evidence>
<dbReference type="GeneID" id="70250253"/>
<dbReference type="GO" id="GO:0016020">
    <property type="term" value="C:membrane"/>
    <property type="evidence" value="ECO:0007669"/>
    <property type="project" value="UniProtKB-SubCell"/>
</dbReference>
<evidence type="ECO:0000256" key="3">
    <source>
        <dbReference type="ARBA" id="ARBA00022989"/>
    </source>
</evidence>
<keyword evidence="3 6" id="KW-1133">Transmembrane helix</keyword>
<dbReference type="RefSeq" id="XP_046075544.1">
    <property type="nucleotide sequence ID" value="XM_046219966.1"/>
</dbReference>
<organism evidence="8 9">
    <name type="scientific">Talaromyces proteolyticus</name>
    <dbReference type="NCBI Taxonomy" id="1131652"/>
    <lineage>
        <taxon>Eukaryota</taxon>
        <taxon>Fungi</taxon>
        <taxon>Dikarya</taxon>
        <taxon>Ascomycota</taxon>
        <taxon>Pezizomycotina</taxon>
        <taxon>Eurotiomycetes</taxon>
        <taxon>Eurotiomycetidae</taxon>
        <taxon>Eurotiales</taxon>
        <taxon>Trichocomaceae</taxon>
        <taxon>Talaromyces</taxon>
        <taxon>Talaromyces sect. Bacilispori</taxon>
    </lineage>
</organism>
<keyword evidence="4 6" id="KW-0472">Membrane</keyword>
<dbReference type="PANTHER" id="PTHR23502">
    <property type="entry name" value="MAJOR FACILITATOR SUPERFAMILY"/>
    <property type="match status" value="1"/>
</dbReference>
<reference evidence="8" key="1">
    <citation type="submission" date="2021-12" db="EMBL/GenBank/DDBJ databases">
        <title>Convergent genome expansion in fungi linked to evolution of root-endophyte symbiosis.</title>
        <authorList>
            <consortium name="DOE Joint Genome Institute"/>
            <person name="Ke Y.-H."/>
            <person name="Bonito G."/>
            <person name="Liao H.-L."/>
            <person name="Looney B."/>
            <person name="Rojas-Flechas A."/>
            <person name="Nash J."/>
            <person name="Hameed K."/>
            <person name="Schadt C."/>
            <person name="Martin F."/>
            <person name="Crous P.W."/>
            <person name="Miettinen O."/>
            <person name="Magnuson J.K."/>
            <person name="Labbe J."/>
            <person name="Jacobson D."/>
            <person name="Doktycz M.J."/>
            <person name="Veneault-Fourrey C."/>
            <person name="Kuo A."/>
            <person name="Mondo S."/>
            <person name="Calhoun S."/>
            <person name="Riley R."/>
            <person name="Ohm R."/>
            <person name="LaButti K."/>
            <person name="Andreopoulos B."/>
            <person name="Pangilinan J."/>
            <person name="Nolan M."/>
            <person name="Tritt A."/>
            <person name="Clum A."/>
            <person name="Lipzen A."/>
            <person name="Daum C."/>
            <person name="Barry K."/>
            <person name="Grigoriev I.V."/>
            <person name="Vilgalys R."/>
        </authorList>
    </citation>
    <scope>NUCLEOTIDE SEQUENCE</scope>
    <source>
        <strain evidence="8">PMI_201</strain>
    </source>
</reference>
<dbReference type="PROSITE" id="PS50850">
    <property type="entry name" value="MFS"/>
    <property type="match status" value="1"/>
</dbReference>
<dbReference type="AlphaFoldDB" id="A0AAD4KYJ5"/>
<feature type="transmembrane region" description="Helical" evidence="6">
    <location>
        <begin position="462"/>
        <end position="485"/>
    </location>
</feature>
<comment type="caution">
    <text evidence="8">The sequence shown here is derived from an EMBL/GenBank/DDBJ whole genome shotgun (WGS) entry which is preliminary data.</text>
</comment>
<feature type="transmembrane region" description="Helical" evidence="6">
    <location>
        <begin position="429"/>
        <end position="450"/>
    </location>
</feature>
<feature type="transmembrane region" description="Helical" evidence="6">
    <location>
        <begin position="184"/>
        <end position="206"/>
    </location>
</feature>
<comment type="subcellular location">
    <subcellularLocation>
        <location evidence="1">Membrane</location>
        <topology evidence="1">Multi-pass membrane protein</topology>
    </subcellularLocation>
</comment>
<feature type="transmembrane region" description="Helical" evidence="6">
    <location>
        <begin position="252"/>
        <end position="276"/>
    </location>
</feature>
<feature type="transmembrane region" description="Helical" evidence="6">
    <location>
        <begin position="131"/>
        <end position="150"/>
    </location>
</feature>
<accession>A0AAD4KYJ5</accession>
<evidence type="ECO:0000256" key="4">
    <source>
        <dbReference type="ARBA" id="ARBA00023136"/>
    </source>
</evidence>
<dbReference type="FunFam" id="1.20.1250.20:FF:000011">
    <property type="entry name" value="MFS multidrug transporter, putative"/>
    <property type="match status" value="1"/>
</dbReference>
<dbReference type="PANTHER" id="PTHR23502:SF60">
    <property type="entry name" value="MAJOR FACILITATOR SUPERFAMILY (MFS) PROFILE DOMAIN-CONTAINING PROTEIN-RELATED"/>
    <property type="match status" value="1"/>
</dbReference>
<dbReference type="InterPro" id="IPR020846">
    <property type="entry name" value="MFS_dom"/>
</dbReference>
<name>A0AAD4KYJ5_9EURO</name>